<organism evidence="5 6">
    <name type="scientific">Ornithinibacillus salinisoli</name>
    <dbReference type="NCBI Taxonomy" id="1848459"/>
    <lineage>
        <taxon>Bacteria</taxon>
        <taxon>Bacillati</taxon>
        <taxon>Bacillota</taxon>
        <taxon>Bacilli</taxon>
        <taxon>Bacillales</taxon>
        <taxon>Bacillaceae</taxon>
        <taxon>Ornithinibacillus</taxon>
    </lineage>
</organism>
<accession>A0ABW4VY84</accession>
<comment type="cofactor">
    <cofactor evidence="1">
        <name>Mg(2+)</name>
        <dbReference type="ChEBI" id="CHEBI:18420"/>
    </cofactor>
</comment>
<dbReference type="InterPro" id="IPR015797">
    <property type="entry name" value="NUDIX_hydrolase-like_dom_sf"/>
</dbReference>
<dbReference type="RefSeq" id="WP_377554985.1">
    <property type="nucleotide sequence ID" value="NZ_JBHUHQ010000006.1"/>
</dbReference>
<gene>
    <name evidence="5" type="ORF">ACFSJF_03035</name>
</gene>
<dbReference type="SUPFAM" id="SSF55811">
    <property type="entry name" value="Nudix"/>
    <property type="match status" value="1"/>
</dbReference>
<protein>
    <submittedName>
        <fullName evidence="5">NUDIX domain-containing protein</fullName>
    </submittedName>
</protein>
<dbReference type="Gene3D" id="3.90.79.10">
    <property type="entry name" value="Nucleoside Triphosphate Pyrophosphohydrolase"/>
    <property type="match status" value="1"/>
</dbReference>
<evidence type="ECO:0000256" key="2">
    <source>
        <dbReference type="ARBA" id="ARBA00022801"/>
    </source>
</evidence>
<dbReference type="Proteomes" id="UP001597383">
    <property type="component" value="Unassembled WGS sequence"/>
</dbReference>
<comment type="caution">
    <text evidence="5">The sequence shown here is derived from an EMBL/GenBank/DDBJ whole genome shotgun (WGS) entry which is preliminary data.</text>
</comment>
<keyword evidence="6" id="KW-1185">Reference proteome</keyword>
<feature type="domain" description="Nudix hydrolase" evidence="4">
    <location>
        <begin position="23"/>
        <end position="148"/>
    </location>
</feature>
<dbReference type="InterPro" id="IPR020476">
    <property type="entry name" value="Nudix_hydrolase"/>
</dbReference>
<dbReference type="PROSITE" id="PS51462">
    <property type="entry name" value="NUDIX"/>
    <property type="match status" value="1"/>
</dbReference>
<dbReference type="PANTHER" id="PTHR43046:SF14">
    <property type="entry name" value="MUTT_NUDIX FAMILY PROTEIN"/>
    <property type="match status" value="1"/>
</dbReference>
<comment type="similarity">
    <text evidence="3">Belongs to the Nudix hydrolase family.</text>
</comment>
<evidence type="ECO:0000256" key="1">
    <source>
        <dbReference type="ARBA" id="ARBA00001946"/>
    </source>
</evidence>
<proteinExistence type="inferred from homology"/>
<dbReference type="InterPro" id="IPR000086">
    <property type="entry name" value="NUDIX_hydrolase_dom"/>
</dbReference>
<dbReference type="PROSITE" id="PS00893">
    <property type="entry name" value="NUDIX_BOX"/>
    <property type="match status" value="1"/>
</dbReference>
<evidence type="ECO:0000259" key="4">
    <source>
        <dbReference type="PROSITE" id="PS51462"/>
    </source>
</evidence>
<dbReference type="EMBL" id="JBHUHQ010000006">
    <property type="protein sequence ID" value="MFD2043257.1"/>
    <property type="molecule type" value="Genomic_DNA"/>
</dbReference>
<dbReference type="Pfam" id="PF00293">
    <property type="entry name" value="NUDIX"/>
    <property type="match status" value="1"/>
</dbReference>
<evidence type="ECO:0000313" key="6">
    <source>
        <dbReference type="Proteomes" id="UP001597383"/>
    </source>
</evidence>
<reference evidence="6" key="1">
    <citation type="journal article" date="2019" name="Int. J. Syst. Evol. Microbiol.">
        <title>The Global Catalogue of Microorganisms (GCM) 10K type strain sequencing project: providing services to taxonomists for standard genome sequencing and annotation.</title>
        <authorList>
            <consortium name="The Broad Institute Genomics Platform"/>
            <consortium name="The Broad Institute Genome Sequencing Center for Infectious Disease"/>
            <person name="Wu L."/>
            <person name="Ma J."/>
        </authorList>
    </citation>
    <scope>NUCLEOTIDE SEQUENCE [LARGE SCALE GENOMIC DNA]</scope>
    <source>
        <strain evidence="6">R28</strain>
    </source>
</reference>
<keyword evidence="2 3" id="KW-0378">Hydrolase</keyword>
<dbReference type="PANTHER" id="PTHR43046">
    <property type="entry name" value="GDP-MANNOSE MANNOSYL HYDROLASE"/>
    <property type="match status" value="1"/>
</dbReference>
<dbReference type="PRINTS" id="PR00502">
    <property type="entry name" value="NUDIXFAMILY"/>
</dbReference>
<dbReference type="InterPro" id="IPR020084">
    <property type="entry name" value="NUDIX_hydrolase_CS"/>
</dbReference>
<evidence type="ECO:0000256" key="3">
    <source>
        <dbReference type="RuleBase" id="RU003476"/>
    </source>
</evidence>
<sequence>MIQNNHGLQFLDFINISEEDLEDYQPIAGSFAVIVCKGKYLLCYNKWRNQWELPAGRKELGETSKECAIRELFEETGQSVSDMEFKGLLKVKKLKDDMIKYNPVYYGQLNELQPFQKNDEISEIMLWDGRETLPENDLVDLQIINYVK</sequence>
<evidence type="ECO:0000313" key="5">
    <source>
        <dbReference type="EMBL" id="MFD2043257.1"/>
    </source>
</evidence>
<name>A0ABW4VY84_9BACI</name>